<dbReference type="EMBL" id="LRVM01000004">
    <property type="protein sequence ID" value="KXL53012.1"/>
    <property type="molecule type" value="Genomic_DNA"/>
</dbReference>
<evidence type="ECO:0000256" key="2">
    <source>
        <dbReference type="ARBA" id="ARBA00023239"/>
    </source>
</evidence>
<evidence type="ECO:0000259" key="3">
    <source>
        <dbReference type="SMART" id="SM00858"/>
    </source>
</evidence>
<accession>A0A136WEQ7</accession>
<proteinExistence type="inferred from homology"/>
<dbReference type="AlphaFoldDB" id="A0A136WEQ7"/>
<dbReference type="STRING" id="36847.CLNEO_15540"/>
<comment type="caution">
    <text evidence="4">The sequence shown here is derived from an EMBL/GenBank/DDBJ whole genome shotgun (WGS) entry which is preliminary data.</text>
</comment>
<gene>
    <name evidence="4" type="primary">uxaA_2</name>
    <name evidence="4" type="ORF">CLNEO_15540</name>
</gene>
<evidence type="ECO:0000256" key="1">
    <source>
        <dbReference type="ARBA" id="ARBA00010986"/>
    </source>
</evidence>
<dbReference type="RefSeq" id="WP_066086977.1">
    <property type="nucleotide sequence ID" value="NZ_LRVM01000004.1"/>
</dbReference>
<dbReference type="InterPro" id="IPR048332">
    <property type="entry name" value="GD_AH_C"/>
</dbReference>
<dbReference type="PATRIC" id="fig|36847.3.peg.1812"/>
<dbReference type="GO" id="GO:0019698">
    <property type="term" value="P:D-galacturonate catabolic process"/>
    <property type="evidence" value="ECO:0007669"/>
    <property type="project" value="TreeGrafter"/>
</dbReference>
<keyword evidence="5" id="KW-1185">Reference proteome</keyword>
<dbReference type="Gene3D" id="2.30.130.110">
    <property type="match status" value="1"/>
</dbReference>
<dbReference type="Pfam" id="PF20629">
    <property type="entry name" value="GD_AH_C"/>
    <property type="match status" value="1"/>
</dbReference>
<dbReference type="InterPro" id="IPR007392">
    <property type="entry name" value="GD_AH_second"/>
</dbReference>
<dbReference type="Proteomes" id="UP000070539">
    <property type="component" value="Unassembled WGS sequence"/>
</dbReference>
<dbReference type="SMART" id="SM00858">
    <property type="entry name" value="SAF"/>
    <property type="match status" value="1"/>
</dbReference>
<dbReference type="PANTHER" id="PTHR30536">
    <property type="entry name" value="ALTRONATE/GALACTARATE DEHYDRATASE"/>
    <property type="match status" value="1"/>
</dbReference>
<dbReference type="InterPro" id="IPR044144">
    <property type="entry name" value="SAF_UxaA/GarD"/>
</dbReference>
<comment type="similarity">
    <text evidence="1">Belongs to the UxaA family.</text>
</comment>
<evidence type="ECO:0000313" key="5">
    <source>
        <dbReference type="Proteomes" id="UP000070539"/>
    </source>
</evidence>
<evidence type="ECO:0000313" key="4">
    <source>
        <dbReference type="EMBL" id="KXL53012.1"/>
    </source>
</evidence>
<dbReference type="PANTHER" id="PTHR30536:SF5">
    <property type="entry name" value="ALTRONATE DEHYDRATASE"/>
    <property type="match status" value="1"/>
</dbReference>
<sequence>MKDNIIIVNPKDSVAVVLCDIKKGESCQCGQVILTAKDDIAFGHKIALFDMKEGENVIKYASPIGHATKNIEKGEHVHVHNVKTNLAESGEYVFSGNQEYAWNARDEYFMGYRRKDGRVGVRNEIWIVPTVGCVNKTAERLAKEAEKLGIDVLAMTHPYGCSQMGDDQTMTQKTLAALVNHPNAGGVLVLSLGCENNNLDVFQPFLGEYDSERVRFMITQTEEDEMEAGLAHIKALSSLIEKDKREKVPLGELIIGFKCGGSDAFSGITANPLCGRLTNLHTSAGGRAILTEVPEMFGAEDSLFARCESKEVFDQATEMINAFKDYYVSHNQVVYENPSPGNKAGGITTLEEKSLGCIQKGGEATVTDVLAYAKPVKQAGLSLLTGPGNDMVSCTNLAASGAHIILFTTGRGTPFGTVVPTIKISSNSALAEHKANWIDFNAGMILEGTTFEEAGKMLMDLLKETASGKLAKNEKNGYREIAIFKDGVTL</sequence>
<organism evidence="4 5">
    <name type="scientific">Anaerotignum neopropionicum</name>
    <dbReference type="NCBI Taxonomy" id="36847"/>
    <lineage>
        <taxon>Bacteria</taxon>
        <taxon>Bacillati</taxon>
        <taxon>Bacillota</taxon>
        <taxon>Clostridia</taxon>
        <taxon>Lachnospirales</taxon>
        <taxon>Anaerotignaceae</taxon>
        <taxon>Anaerotignum</taxon>
    </lineage>
</organism>
<dbReference type="EC" id="4.2.1.7" evidence="4"/>
<dbReference type="OrthoDB" id="9804574at2"/>
<dbReference type="GO" id="GO:0008789">
    <property type="term" value="F:altronate dehydratase activity"/>
    <property type="evidence" value="ECO:0007669"/>
    <property type="project" value="UniProtKB-EC"/>
</dbReference>
<name>A0A136WEQ7_9FIRM</name>
<keyword evidence="2 4" id="KW-0456">Lyase</keyword>
<protein>
    <submittedName>
        <fullName evidence="4">Altronate dehydratase</fullName>
        <ecNumber evidence="4">4.2.1.7</ecNumber>
    </submittedName>
</protein>
<dbReference type="Pfam" id="PF04295">
    <property type="entry name" value="GD_AH_second"/>
    <property type="match status" value="1"/>
</dbReference>
<dbReference type="InterPro" id="IPR013974">
    <property type="entry name" value="SAF"/>
</dbReference>
<dbReference type="InterPro" id="IPR052172">
    <property type="entry name" value="UxaA_altronate/galactarate_dh"/>
</dbReference>
<dbReference type="Pfam" id="PF08666">
    <property type="entry name" value="SAF"/>
    <property type="match status" value="1"/>
</dbReference>
<reference evidence="4 5" key="1">
    <citation type="submission" date="2016-01" db="EMBL/GenBank/DDBJ databases">
        <title>Genome sequence of Clostridium neopropionicum X4, DSM-3847.</title>
        <authorList>
            <person name="Poehlein A."/>
            <person name="Beck M.H."/>
            <person name="Bengelsdorf F.R."/>
            <person name="Daniel R."/>
            <person name="Duerre P."/>
        </authorList>
    </citation>
    <scope>NUCLEOTIDE SEQUENCE [LARGE SCALE GENOMIC DNA]</scope>
    <source>
        <strain evidence="4 5">DSM-3847</strain>
    </source>
</reference>
<feature type="domain" description="SAF" evidence="3">
    <location>
        <begin position="12"/>
        <end position="83"/>
    </location>
</feature>
<dbReference type="CDD" id="cd11613">
    <property type="entry name" value="SAF_AH_GD"/>
    <property type="match status" value="1"/>
</dbReference>